<dbReference type="GO" id="GO:0004022">
    <property type="term" value="F:alcohol dehydrogenase (NAD+) activity"/>
    <property type="evidence" value="ECO:0007669"/>
    <property type="project" value="UniProtKB-ARBA"/>
</dbReference>
<dbReference type="Gene3D" id="3.40.50.1970">
    <property type="match status" value="1"/>
</dbReference>
<evidence type="ECO:0000259" key="2">
    <source>
        <dbReference type="Pfam" id="PF00465"/>
    </source>
</evidence>
<dbReference type="InterPro" id="IPR001670">
    <property type="entry name" value="ADH_Fe/GldA"/>
</dbReference>
<accession>A0A4R2RVS8</accession>
<dbReference type="PANTHER" id="PTHR11496">
    <property type="entry name" value="ALCOHOL DEHYDROGENASE"/>
    <property type="match status" value="1"/>
</dbReference>
<dbReference type="Proteomes" id="UP000294813">
    <property type="component" value="Unassembled WGS sequence"/>
</dbReference>
<evidence type="ECO:0000259" key="3">
    <source>
        <dbReference type="Pfam" id="PF25137"/>
    </source>
</evidence>
<dbReference type="SUPFAM" id="SSF56796">
    <property type="entry name" value="Dehydroquinate synthase-like"/>
    <property type="match status" value="1"/>
</dbReference>
<evidence type="ECO:0000313" key="5">
    <source>
        <dbReference type="Proteomes" id="UP000294813"/>
    </source>
</evidence>
<organism evidence="4 5">
    <name type="scientific">Heliophilum fasciatum</name>
    <dbReference type="NCBI Taxonomy" id="35700"/>
    <lineage>
        <taxon>Bacteria</taxon>
        <taxon>Bacillati</taxon>
        <taxon>Bacillota</taxon>
        <taxon>Clostridia</taxon>
        <taxon>Eubacteriales</taxon>
        <taxon>Heliobacteriaceae</taxon>
        <taxon>Heliophilum</taxon>
    </lineage>
</organism>
<feature type="domain" description="Alcohol dehydrogenase iron-type/glycerol dehydrogenase GldA" evidence="2">
    <location>
        <begin position="8"/>
        <end position="174"/>
    </location>
</feature>
<dbReference type="GO" id="GO:0046872">
    <property type="term" value="F:metal ion binding"/>
    <property type="evidence" value="ECO:0007669"/>
    <property type="project" value="InterPro"/>
</dbReference>
<gene>
    <name evidence="4" type="ORF">EDD73_103166</name>
</gene>
<dbReference type="Pfam" id="PF25137">
    <property type="entry name" value="ADH_Fe_C"/>
    <property type="match status" value="1"/>
</dbReference>
<reference evidence="4 5" key="1">
    <citation type="submission" date="2019-03" db="EMBL/GenBank/DDBJ databases">
        <title>Genomic Encyclopedia of Type Strains, Phase IV (KMG-IV): sequencing the most valuable type-strain genomes for metagenomic binning, comparative biology and taxonomic classification.</title>
        <authorList>
            <person name="Goeker M."/>
        </authorList>
    </citation>
    <scope>NUCLEOTIDE SEQUENCE [LARGE SCALE GENOMIC DNA]</scope>
    <source>
        <strain evidence="4 5">DSM 11170</strain>
    </source>
</reference>
<dbReference type="OrthoDB" id="9804734at2"/>
<protein>
    <submittedName>
        <fullName evidence="4">Alcohol dehydrogenase class IV</fullName>
    </submittedName>
</protein>
<comment type="caution">
    <text evidence="4">The sequence shown here is derived from an EMBL/GenBank/DDBJ whole genome shotgun (WGS) entry which is preliminary data.</text>
</comment>
<evidence type="ECO:0000313" key="4">
    <source>
        <dbReference type="EMBL" id="TCP68532.1"/>
    </source>
</evidence>
<keyword evidence="5" id="KW-1185">Reference proteome</keyword>
<dbReference type="FunFam" id="3.40.50.1970:FF:000003">
    <property type="entry name" value="Alcohol dehydrogenase, iron-containing"/>
    <property type="match status" value="1"/>
</dbReference>
<dbReference type="PANTHER" id="PTHR11496:SF103">
    <property type="entry name" value="DEHYDROGENASE, PUTATIVE-RELATED"/>
    <property type="match status" value="1"/>
</dbReference>
<feature type="domain" description="Fe-containing alcohol dehydrogenase-like C-terminal" evidence="3">
    <location>
        <begin position="186"/>
        <end position="364"/>
    </location>
</feature>
<dbReference type="AlphaFoldDB" id="A0A4R2RVS8"/>
<dbReference type="Gene3D" id="1.20.1090.10">
    <property type="entry name" value="Dehydroquinate synthase-like - alpha domain"/>
    <property type="match status" value="1"/>
</dbReference>
<keyword evidence="1" id="KW-0560">Oxidoreductase</keyword>
<dbReference type="RefSeq" id="WP_131918120.1">
    <property type="nucleotide sequence ID" value="NZ_JAOQNU010000003.1"/>
</dbReference>
<dbReference type="InterPro" id="IPR056798">
    <property type="entry name" value="ADH_Fe_C"/>
</dbReference>
<dbReference type="EMBL" id="SLXT01000003">
    <property type="protein sequence ID" value="TCP68532.1"/>
    <property type="molecule type" value="Genomic_DNA"/>
</dbReference>
<sequence>MNFRFFMPTKIYFGAECVRKHSDEFARWGKRALVVTGRASARVSGALPDVEQALAERGIAWTVYDCIEENPTVAVVEAGGEAARQWQPDLIIAIGGGSPLDAAKAIAALAVNPISGYQLFDGTFDVAPLPVLAIPTTAGTGSEVTPYSILTDPGQQTKKSFADEGVFPKVAFLDARYTASQSRELTIHTAIDALSHAVEGYLSRRAMPVSDSLALEAMAYVAKAAKALETGTLTLADREALLYASTLAGMVIAQTGTTAVHALGYSLTYFHNVPHGRANGLLLGEYLRFNEAVAAEKIGRVLSLLGRDGIDDFQAWMGRLLANDERYSEAEIRWFAEKASQAKSTVQTPRLPNVGDLERILRDSLTVI</sequence>
<proteinExistence type="predicted"/>
<evidence type="ECO:0000256" key="1">
    <source>
        <dbReference type="ARBA" id="ARBA00023002"/>
    </source>
</evidence>
<name>A0A4R2RVS8_9FIRM</name>
<dbReference type="CDD" id="cd08181">
    <property type="entry name" value="PPD-like"/>
    <property type="match status" value="1"/>
</dbReference>
<dbReference type="Pfam" id="PF00465">
    <property type="entry name" value="Fe-ADH"/>
    <property type="match status" value="1"/>
</dbReference>
<dbReference type="InterPro" id="IPR039697">
    <property type="entry name" value="Alcohol_dehydrogenase_Fe"/>
</dbReference>